<dbReference type="Gene3D" id="3.10.180.10">
    <property type="entry name" value="2,3-Dihydroxybiphenyl 1,2-Dioxygenase, domain 1"/>
    <property type="match status" value="1"/>
</dbReference>
<protein>
    <submittedName>
        <fullName evidence="2">VOC family protein</fullName>
    </submittedName>
</protein>
<accession>A0A7G5EE34</accession>
<dbReference type="SUPFAM" id="SSF54593">
    <property type="entry name" value="Glyoxalase/Bleomycin resistance protein/Dihydroxybiphenyl dioxygenase"/>
    <property type="match status" value="1"/>
</dbReference>
<proteinExistence type="predicted"/>
<dbReference type="InterPro" id="IPR029068">
    <property type="entry name" value="Glyas_Bleomycin-R_OHBP_Dase"/>
</dbReference>
<reference evidence="2 3" key="1">
    <citation type="journal article" date="2020" name="G3 (Bethesda)">
        <title>CeMbio - The Caenorhabditis elegans Microbiome Resource.</title>
        <authorList>
            <person name="Dirksen P."/>
            <person name="Assie A."/>
            <person name="Zimmermann J."/>
            <person name="Zhang F."/>
            <person name="Tietje A.M."/>
            <person name="Marsh S.A."/>
            <person name="Felix M.A."/>
            <person name="Shapira M."/>
            <person name="Kaleta C."/>
            <person name="Schulenburg H."/>
            <person name="Samuel B."/>
        </authorList>
    </citation>
    <scope>NUCLEOTIDE SEQUENCE [LARGE SCALE GENOMIC DNA]</scope>
    <source>
        <strain evidence="2 3">BIGb0172</strain>
    </source>
</reference>
<dbReference type="InterPro" id="IPR041581">
    <property type="entry name" value="Glyoxalase_6"/>
</dbReference>
<gene>
    <name evidence="2" type="ORF">HS961_05125</name>
</gene>
<dbReference type="Pfam" id="PF18029">
    <property type="entry name" value="Glyoxalase_6"/>
    <property type="match status" value="1"/>
</dbReference>
<evidence type="ECO:0000313" key="2">
    <source>
        <dbReference type="EMBL" id="QMV72259.1"/>
    </source>
</evidence>
<organism evidence="2 3">
    <name type="scientific">Comamonas piscis</name>
    <dbReference type="NCBI Taxonomy" id="1562974"/>
    <lineage>
        <taxon>Bacteria</taxon>
        <taxon>Pseudomonadati</taxon>
        <taxon>Pseudomonadota</taxon>
        <taxon>Betaproteobacteria</taxon>
        <taxon>Burkholderiales</taxon>
        <taxon>Comamonadaceae</taxon>
        <taxon>Comamonas</taxon>
    </lineage>
</organism>
<name>A0A7G5EE34_9BURK</name>
<evidence type="ECO:0000259" key="1">
    <source>
        <dbReference type="Pfam" id="PF18029"/>
    </source>
</evidence>
<feature type="domain" description="Glyoxalase-like" evidence="1">
    <location>
        <begin position="9"/>
        <end position="123"/>
    </location>
</feature>
<evidence type="ECO:0000313" key="3">
    <source>
        <dbReference type="Proteomes" id="UP000515240"/>
    </source>
</evidence>
<dbReference type="RefSeq" id="WP_182326680.1">
    <property type="nucleotide sequence ID" value="NZ_CP058554.1"/>
</dbReference>
<keyword evidence="3" id="KW-1185">Reference proteome</keyword>
<sequence length="132" mass="14046">MSATAQAGVVLYVKDIERVAQFYAQVLGLQVQHREPGWVVLASTAFQLELHAIPADIAERIHISTPPQRRENVALKFFVTVPSLADAGAIADSLGGALLQAAWAGPGFRACNAVDCEGNVFQLREPAPAAPN</sequence>
<dbReference type="EMBL" id="CP058554">
    <property type="protein sequence ID" value="QMV72259.1"/>
    <property type="molecule type" value="Genomic_DNA"/>
</dbReference>
<dbReference type="AlphaFoldDB" id="A0A7G5EE34"/>
<dbReference type="Proteomes" id="UP000515240">
    <property type="component" value="Chromosome"/>
</dbReference>
<dbReference type="KEGG" id="cpis:HS961_05125"/>